<accession>A0A9N8ZTB6</accession>
<name>A0A9N8ZTB6_9GLOM</name>
<evidence type="ECO:0000313" key="1">
    <source>
        <dbReference type="EMBL" id="CAG8506112.1"/>
    </source>
</evidence>
<dbReference type="Proteomes" id="UP000789405">
    <property type="component" value="Unassembled WGS sequence"/>
</dbReference>
<gene>
    <name evidence="1" type="ORF">DERYTH_LOCUS3147</name>
</gene>
<evidence type="ECO:0000313" key="2">
    <source>
        <dbReference type="Proteomes" id="UP000789405"/>
    </source>
</evidence>
<dbReference type="EMBL" id="CAJVPY010001076">
    <property type="protein sequence ID" value="CAG8506112.1"/>
    <property type="molecule type" value="Genomic_DNA"/>
</dbReference>
<keyword evidence="2" id="KW-1185">Reference proteome</keyword>
<proteinExistence type="predicted"/>
<reference evidence="1" key="1">
    <citation type="submission" date="2021-06" db="EMBL/GenBank/DDBJ databases">
        <authorList>
            <person name="Kallberg Y."/>
            <person name="Tangrot J."/>
            <person name="Rosling A."/>
        </authorList>
    </citation>
    <scope>NUCLEOTIDE SEQUENCE</scope>
    <source>
        <strain evidence="1">MA453B</strain>
    </source>
</reference>
<organism evidence="1 2">
    <name type="scientific">Dentiscutata erythropus</name>
    <dbReference type="NCBI Taxonomy" id="1348616"/>
    <lineage>
        <taxon>Eukaryota</taxon>
        <taxon>Fungi</taxon>
        <taxon>Fungi incertae sedis</taxon>
        <taxon>Mucoromycota</taxon>
        <taxon>Glomeromycotina</taxon>
        <taxon>Glomeromycetes</taxon>
        <taxon>Diversisporales</taxon>
        <taxon>Gigasporaceae</taxon>
        <taxon>Dentiscutata</taxon>
    </lineage>
</organism>
<dbReference type="OrthoDB" id="2338311at2759"/>
<protein>
    <submittedName>
        <fullName evidence="1">4078_t:CDS:1</fullName>
    </submittedName>
</protein>
<comment type="caution">
    <text evidence="1">The sequence shown here is derived from an EMBL/GenBank/DDBJ whole genome shotgun (WGS) entry which is preliminary data.</text>
</comment>
<dbReference type="AlphaFoldDB" id="A0A9N8ZTB6"/>
<sequence>MNFKQIIEYFTEFYPNFPNNPVLNDIEEISRLMSSSSRTTNDRAMIALTVEYVARNGVQTNDRQSIRRATAYFLSLLQHRHRNQRIIYKDIAHRVNRYRATRNRFQHQDYLGRRSRARPI</sequence>